<dbReference type="Gene3D" id="2.40.100.10">
    <property type="entry name" value="Cyclophilin-like"/>
    <property type="match status" value="1"/>
</dbReference>
<keyword evidence="3" id="KW-1185">Reference proteome</keyword>
<reference evidence="2" key="1">
    <citation type="submission" date="2022-06" db="EMBL/GenBank/DDBJ databases">
        <authorList>
            <consortium name="SYNGENTA / RWTH Aachen University"/>
        </authorList>
    </citation>
    <scope>NUCLEOTIDE SEQUENCE</scope>
</reference>
<feature type="compositionally biased region" description="Basic and acidic residues" evidence="1">
    <location>
        <begin position="203"/>
        <end position="225"/>
    </location>
</feature>
<organism evidence="2 3">
    <name type="scientific">Phakopsora pachyrhizi</name>
    <name type="common">Asian soybean rust disease fungus</name>
    <dbReference type="NCBI Taxonomy" id="170000"/>
    <lineage>
        <taxon>Eukaryota</taxon>
        <taxon>Fungi</taxon>
        <taxon>Dikarya</taxon>
        <taxon>Basidiomycota</taxon>
        <taxon>Pucciniomycotina</taxon>
        <taxon>Pucciniomycetes</taxon>
        <taxon>Pucciniales</taxon>
        <taxon>Phakopsoraceae</taxon>
        <taxon>Phakopsora</taxon>
    </lineage>
</organism>
<dbReference type="AlphaFoldDB" id="A0AAV0AJK9"/>
<dbReference type="EMBL" id="CALTRL010000578">
    <property type="protein sequence ID" value="CAH7668680.1"/>
    <property type="molecule type" value="Genomic_DNA"/>
</dbReference>
<dbReference type="InterPro" id="IPR029000">
    <property type="entry name" value="Cyclophilin-like_dom_sf"/>
</dbReference>
<evidence type="ECO:0000256" key="1">
    <source>
        <dbReference type="SAM" id="MobiDB-lite"/>
    </source>
</evidence>
<comment type="caution">
    <text evidence="2">The sequence shown here is derived from an EMBL/GenBank/DDBJ whole genome shotgun (WGS) entry which is preliminary data.</text>
</comment>
<protein>
    <submittedName>
        <fullName evidence="2">Uncharacterized protein</fullName>
    </submittedName>
</protein>
<proteinExistence type="predicted"/>
<gene>
    <name evidence="2" type="ORF">PPACK8108_LOCUS3222</name>
</gene>
<evidence type="ECO:0000313" key="2">
    <source>
        <dbReference type="EMBL" id="CAH7668680.1"/>
    </source>
</evidence>
<accession>A0AAV0AJK9</accession>
<sequence length="239" mass="26933">MYDSSTHNSSVTTGYLRVFLGAAQDTEIQTSKTRIRRCESCTTMHTIFGSVVGDTICNVLKLTEVDINKDLRPIHPPKIISTKVIVNPFKDIVPRITSEQTNEQAKAKKEGKKELMKSKHRALAKNKGLLLFAEEEALLKPIHESNHGFQKIRSPHNFDSNTQLLNRSSIQTTNTTLESPSKLAFTTDCDNFHHVLRVAVKSQESKVDQIDKAVSDEPVKQEPLKKQKSKGKDKRINNK</sequence>
<name>A0AAV0AJK9_PHAPC</name>
<feature type="region of interest" description="Disordered" evidence="1">
    <location>
        <begin position="203"/>
        <end position="239"/>
    </location>
</feature>
<dbReference type="SUPFAM" id="SSF50891">
    <property type="entry name" value="Cyclophilin-like"/>
    <property type="match status" value="1"/>
</dbReference>
<dbReference type="Proteomes" id="UP001153365">
    <property type="component" value="Unassembled WGS sequence"/>
</dbReference>
<evidence type="ECO:0000313" key="3">
    <source>
        <dbReference type="Proteomes" id="UP001153365"/>
    </source>
</evidence>